<dbReference type="PANTHER" id="PTHR31001:SF74">
    <property type="entry name" value="ZN(II)2CYS6 TRANSCRIPTION FACTOR (EUROFUNG)"/>
    <property type="match status" value="1"/>
</dbReference>
<dbReference type="AlphaFoldDB" id="A0A6A5UGF4"/>
<keyword evidence="2" id="KW-0539">Nucleus</keyword>
<comment type="subcellular location">
    <subcellularLocation>
        <location evidence="1">Nucleus</location>
    </subcellularLocation>
</comment>
<dbReference type="Proteomes" id="UP000800036">
    <property type="component" value="Unassembled WGS sequence"/>
</dbReference>
<feature type="region of interest" description="Disordered" evidence="3">
    <location>
        <begin position="528"/>
        <end position="553"/>
    </location>
</feature>
<dbReference type="InterPro" id="IPR007219">
    <property type="entry name" value="XnlR_reg_dom"/>
</dbReference>
<dbReference type="EMBL" id="ML976795">
    <property type="protein sequence ID" value="KAF1964283.1"/>
    <property type="molecule type" value="Genomic_DNA"/>
</dbReference>
<dbReference type="GO" id="GO:0006351">
    <property type="term" value="P:DNA-templated transcription"/>
    <property type="evidence" value="ECO:0007669"/>
    <property type="project" value="InterPro"/>
</dbReference>
<feature type="domain" description="Xylanolytic transcriptional activator regulatory" evidence="4">
    <location>
        <begin position="178"/>
        <end position="252"/>
    </location>
</feature>
<accession>A0A6A5UGF4</accession>
<evidence type="ECO:0000256" key="2">
    <source>
        <dbReference type="ARBA" id="ARBA00023242"/>
    </source>
</evidence>
<dbReference type="SMART" id="SM00906">
    <property type="entry name" value="Fungal_trans"/>
    <property type="match status" value="1"/>
</dbReference>
<reference evidence="5" key="1">
    <citation type="journal article" date="2020" name="Stud. Mycol.">
        <title>101 Dothideomycetes genomes: a test case for predicting lifestyles and emergence of pathogens.</title>
        <authorList>
            <person name="Haridas S."/>
            <person name="Albert R."/>
            <person name="Binder M."/>
            <person name="Bloem J."/>
            <person name="Labutti K."/>
            <person name="Salamov A."/>
            <person name="Andreopoulos B."/>
            <person name="Baker S."/>
            <person name="Barry K."/>
            <person name="Bills G."/>
            <person name="Bluhm B."/>
            <person name="Cannon C."/>
            <person name="Castanera R."/>
            <person name="Culley D."/>
            <person name="Daum C."/>
            <person name="Ezra D."/>
            <person name="Gonzalez J."/>
            <person name="Henrissat B."/>
            <person name="Kuo A."/>
            <person name="Liang C."/>
            <person name="Lipzen A."/>
            <person name="Lutzoni F."/>
            <person name="Magnuson J."/>
            <person name="Mondo S."/>
            <person name="Nolan M."/>
            <person name="Ohm R."/>
            <person name="Pangilinan J."/>
            <person name="Park H.-J."/>
            <person name="Ramirez L."/>
            <person name="Alfaro M."/>
            <person name="Sun H."/>
            <person name="Tritt A."/>
            <person name="Yoshinaga Y."/>
            <person name="Zwiers L.-H."/>
            <person name="Turgeon B."/>
            <person name="Goodwin S."/>
            <person name="Spatafora J."/>
            <person name="Crous P."/>
            <person name="Grigoriev I."/>
        </authorList>
    </citation>
    <scope>NUCLEOTIDE SEQUENCE</scope>
    <source>
        <strain evidence="5">CBS 107.79</strain>
    </source>
</reference>
<gene>
    <name evidence="5" type="ORF">BU23DRAFT_604894</name>
</gene>
<organism evidence="5 6">
    <name type="scientific">Bimuria novae-zelandiae CBS 107.79</name>
    <dbReference type="NCBI Taxonomy" id="1447943"/>
    <lineage>
        <taxon>Eukaryota</taxon>
        <taxon>Fungi</taxon>
        <taxon>Dikarya</taxon>
        <taxon>Ascomycota</taxon>
        <taxon>Pezizomycotina</taxon>
        <taxon>Dothideomycetes</taxon>
        <taxon>Pleosporomycetidae</taxon>
        <taxon>Pleosporales</taxon>
        <taxon>Massarineae</taxon>
        <taxon>Didymosphaeriaceae</taxon>
        <taxon>Bimuria</taxon>
    </lineage>
</organism>
<dbReference type="InterPro" id="IPR050613">
    <property type="entry name" value="Sec_Metabolite_Reg"/>
</dbReference>
<dbReference type="OrthoDB" id="4934715at2759"/>
<dbReference type="GO" id="GO:0005634">
    <property type="term" value="C:nucleus"/>
    <property type="evidence" value="ECO:0007669"/>
    <property type="project" value="UniProtKB-SubCell"/>
</dbReference>
<evidence type="ECO:0000256" key="3">
    <source>
        <dbReference type="SAM" id="MobiDB-lite"/>
    </source>
</evidence>
<sequence length="581" mass="65745">MTTLSDSNIAIDTEVTLTHDFGHIRLQGNTSSYVESDHWRAILDEIDDLKDMARGEADSIHETTNDGVQTLPGADLFFLHTYPATKTEIIAALPSRPLLDSIIARYFQTADMPVTLIIHRKVFFKQYENFWEDPHSTPIMWLTILLGNYMKGTPHTIEALLTFLQTEYVLGEDAQQGTWQLIGTIICVALKMGYHRDGSHFPDVSPFEAEMRRRTWYILIQFDIASASQLGLPRTIKESQCDTQEPRNLLDDDFDYTCSMLPPAIPPNEHTLSQFLIYKSRVVMVYGMICDFTTSSKQRDYGEAGRLDNLLRDSYTQKPAVLELKPLHRSIMDGTDLVTRRLYIAMSFYLAQMTLHRKFMFLAKTNSKYSASHATCIEAALLALGLQAELAEHTQPGRMLYADRWKIFVLIQSEFLLATIILCYNLDDNLTNSRQGKAPIATQEFTQKSLIALQVAQDIWWKQQDLSKEAGSAVKAIDVVLNKARGATVMPKRNVMSSWASSTVSSAGAAHFTEGNAGIVSSSSPLSEPMLQSFPKSNAPQSLHRRVPSKDSLSSTHFNYDDVSWNDFFDLDRSWESWLQF</sequence>
<dbReference type="GO" id="GO:0003677">
    <property type="term" value="F:DNA binding"/>
    <property type="evidence" value="ECO:0007669"/>
    <property type="project" value="InterPro"/>
</dbReference>
<keyword evidence="6" id="KW-1185">Reference proteome</keyword>
<dbReference type="CDD" id="cd12148">
    <property type="entry name" value="fungal_TF_MHR"/>
    <property type="match status" value="1"/>
</dbReference>
<dbReference type="PANTHER" id="PTHR31001">
    <property type="entry name" value="UNCHARACTERIZED TRANSCRIPTIONAL REGULATORY PROTEIN"/>
    <property type="match status" value="1"/>
</dbReference>
<dbReference type="GO" id="GO:0008270">
    <property type="term" value="F:zinc ion binding"/>
    <property type="evidence" value="ECO:0007669"/>
    <property type="project" value="InterPro"/>
</dbReference>
<dbReference type="Pfam" id="PF04082">
    <property type="entry name" value="Fungal_trans"/>
    <property type="match status" value="1"/>
</dbReference>
<evidence type="ECO:0000313" key="5">
    <source>
        <dbReference type="EMBL" id="KAF1964283.1"/>
    </source>
</evidence>
<evidence type="ECO:0000256" key="1">
    <source>
        <dbReference type="ARBA" id="ARBA00004123"/>
    </source>
</evidence>
<protein>
    <recommendedName>
        <fullName evidence="4">Xylanolytic transcriptional activator regulatory domain-containing protein</fullName>
    </recommendedName>
</protein>
<proteinExistence type="predicted"/>
<name>A0A6A5UGF4_9PLEO</name>
<evidence type="ECO:0000313" key="6">
    <source>
        <dbReference type="Proteomes" id="UP000800036"/>
    </source>
</evidence>
<evidence type="ECO:0000259" key="4">
    <source>
        <dbReference type="SMART" id="SM00906"/>
    </source>
</evidence>